<reference evidence="2 3" key="1">
    <citation type="submission" date="2023-08" db="EMBL/GenBank/DDBJ databases">
        <title>Black Yeasts Isolated from many extreme environments.</title>
        <authorList>
            <person name="Coleine C."/>
            <person name="Stajich J.E."/>
            <person name="Selbmann L."/>
        </authorList>
    </citation>
    <scope>NUCLEOTIDE SEQUENCE [LARGE SCALE GENOMIC DNA]</scope>
    <source>
        <strain evidence="2 3">CCFEE 536</strain>
    </source>
</reference>
<name>A0ABR0LRJ1_9PEZI</name>
<dbReference type="Proteomes" id="UP001357485">
    <property type="component" value="Unassembled WGS sequence"/>
</dbReference>
<evidence type="ECO:0000256" key="1">
    <source>
        <dbReference type="SAM" id="MobiDB-lite"/>
    </source>
</evidence>
<accession>A0ABR0LRJ1</accession>
<feature type="non-terminal residue" evidence="2">
    <location>
        <position position="63"/>
    </location>
</feature>
<comment type="caution">
    <text evidence="2">The sequence shown here is derived from an EMBL/GenBank/DDBJ whole genome shotgun (WGS) entry which is preliminary data.</text>
</comment>
<proteinExistence type="predicted"/>
<protein>
    <submittedName>
        <fullName evidence="2">Uncharacterized protein</fullName>
    </submittedName>
</protein>
<dbReference type="EMBL" id="JAVRRA010012713">
    <property type="protein sequence ID" value="KAK5238973.1"/>
    <property type="molecule type" value="Genomic_DNA"/>
</dbReference>
<feature type="compositionally biased region" description="Polar residues" evidence="1">
    <location>
        <begin position="20"/>
        <end position="30"/>
    </location>
</feature>
<gene>
    <name evidence="2" type="ORF">LTR16_012463</name>
</gene>
<sequence length="63" mass="6672">LGAHSKYRSPFTLPSFLPLGSSSAMPTQGPSPGICGIAPTNLTVPRRSSVPGRRRQRLPVSMP</sequence>
<evidence type="ECO:0000313" key="2">
    <source>
        <dbReference type="EMBL" id="KAK5238973.1"/>
    </source>
</evidence>
<feature type="region of interest" description="Disordered" evidence="1">
    <location>
        <begin position="18"/>
        <end position="63"/>
    </location>
</feature>
<evidence type="ECO:0000313" key="3">
    <source>
        <dbReference type="Proteomes" id="UP001357485"/>
    </source>
</evidence>
<keyword evidence="3" id="KW-1185">Reference proteome</keyword>
<feature type="non-terminal residue" evidence="2">
    <location>
        <position position="1"/>
    </location>
</feature>
<organism evidence="2 3">
    <name type="scientific">Cryomyces antarcticus</name>
    <dbReference type="NCBI Taxonomy" id="329879"/>
    <lineage>
        <taxon>Eukaryota</taxon>
        <taxon>Fungi</taxon>
        <taxon>Dikarya</taxon>
        <taxon>Ascomycota</taxon>
        <taxon>Pezizomycotina</taxon>
        <taxon>Dothideomycetes</taxon>
        <taxon>Dothideomycetes incertae sedis</taxon>
        <taxon>Cryomyces</taxon>
    </lineage>
</organism>